<evidence type="ECO:0000313" key="4">
    <source>
        <dbReference type="Proteomes" id="UP000000593"/>
    </source>
</evidence>
<dbReference type="HOGENOM" id="CLU_036517_0_1_6"/>
<dbReference type="Proteomes" id="UP000000593">
    <property type="component" value="Chromosome 1"/>
</dbReference>
<dbReference type="KEGG" id="ppr:PBPRA2174"/>
<evidence type="ECO:0000256" key="2">
    <source>
        <dbReference type="PIRNR" id="PIRNR006221"/>
    </source>
</evidence>
<dbReference type="eggNOG" id="COG3001">
    <property type="taxonomic scope" value="Bacteria"/>
</dbReference>
<proteinExistence type="inferred from homology"/>
<accession>Q6LQ55</accession>
<dbReference type="GO" id="GO:0016301">
    <property type="term" value="F:kinase activity"/>
    <property type="evidence" value="ECO:0007669"/>
    <property type="project" value="UniProtKB-UniRule"/>
</dbReference>
<evidence type="ECO:0008006" key="5">
    <source>
        <dbReference type="Google" id="ProtNLM"/>
    </source>
</evidence>
<organism evidence="3 4">
    <name type="scientific">Photobacterium profundum (strain SS9)</name>
    <dbReference type="NCBI Taxonomy" id="298386"/>
    <lineage>
        <taxon>Bacteria</taxon>
        <taxon>Pseudomonadati</taxon>
        <taxon>Pseudomonadota</taxon>
        <taxon>Gammaproteobacteria</taxon>
        <taxon>Vibrionales</taxon>
        <taxon>Vibrionaceae</taxon>
        <taxon>Photobacterium</taxon>
    </lineage>
</organism>
<gene>
    <name evidence="3" type="primary">SF1505</name>
    <name evidence="3" type="ordered locus">PBPRA2174</name>
</gene>
<dbReference type="PANTHER" id="PTHR12149">
    <property type="entry name" value="FRUCTOSAMINE 3 KINASE-RELATED PROTEIN"/>
    <property type="match status" value="1"/>
</dbReference>
<dbReference type="AlphaFoldDB" id="Q6LQ55"/>
<dbReference type="SUPFAM" id="SSF56112">
    <property type="entry name" value="Protein kinase-like (PK-like)"/>
    <property type="match status" value="1"/>
</dbReference>
<keyword evidence="2" id="KW-0418">Kinase</keyword>
<keyword evidence="2" id="KW-0808">Transferase</keyword>
<keyword evidence="4" id="KW-1185">Reference proteome</keyword>
<dbReference type="PIRSF" id="PIRSF006221">
    <property type="entry name" value="Ketosamine-3-kinase"/>
    <property type="match status" value="1"/>
</dbReference>
<dbReference type="EMBL" id="CR378670">
    <property type="protein sequence ID" value="CAG20571.1"/>
    <property type="molecule type" value="Genomic_DNA"/>
</dbReference>
<evidence type="ECO:0000256" key="1">
    <source>
        <dbReference type="ARBA" id="ARBA00009460"/>
    </source>
</evidence>
<protein>
    <recommendedName>
        <fullName evidence="5">Fructosamine kinase family protein</fullName>
    </recommendedName>
</protein>
<sequence length="296" mass="34003">MYCSNTEDAMWQAISHQLSDVLGKPFKISEREALEGGDVNQCYCIGDGDERFFIKLNDKEQLAMFKSEAESLRILNEANCVQVPQLLHLGTCREKSFLILNYLPTKTIDNESAFKLGQQLAELHQWGEQAEYGFDFDNYVGITPQPNKWRRRWCRFFAEQRIAWQLQLCEEKGIKFGNIDTITGNVISLLMHHQPTPSLLHGDLWHGNTALTVTGPIIFDPATYWGDRECDIAMTELFGGFPASFYEGYQSIFPLDDGYQERRDLYNLYHILNHCNLFGGEYLAQAAHIIEKLKLA</sequence>
<dbReference type="Gene3D" id="3.90.1200.10">
    <property type="match status" value="1"/>
</dbReference>
<dbReference type="STRING" id="298386.PBPRA2174"/>
<dbReference type="PANTHER" id="PTHR12149:SF8">
    <property type="entry name" value="PROTEIN-RIBULOSAMINE 3-KINASE"/>
    <property type="match status" value="1"/>
</dbReference>
<dbReference type="InterPro" id="IPR011009">
    <property type="entry name" value="Kinase-like_dom_sf"/>
</dbReference>
<comment type="similarity">
    <text evidence="1 2">Belongs to the fructosamine kinase family.</text>
</comment>
<dbReference type="InterPro" id="IPR016477">
    <property type="entry name" value="Fructo-/Ketosamine-3-kinase"/>
</dbReference>
<dbReference type="Gene3D" id="3.30.200.20">
    <property type="entry name" value="Phosphorylase Kinase, domain 1"/>
    <property type="match status" value="1"/>
</dbReference>
<dbReference type="Pfam" id="PF03881">
    <property type="entry name" value="Fructosamin_kin"/>
    <property type="match status" value="1"/>
</dbReference>
<reference evidence="4" key="1">
    <citation type="journal article" date="2005" name="Science">
        <title>Life at depth: Photobacterium profundum genome sequence and expression analysis.</title>
        <authorList>
            <person name="Vezzi A."/>
            <person name="Campanaro S."/>
            <person name="D'Angelo M."/>
            <person name="Simonato F."/>
            <person name="Vitulo N."/>
            <person name="Lauro F.M."/>
            <person name="Cestaro A."/>
            <person name="Malacrida G."/>
            <person name="Simionati B."/>
            <person name="Cannata N."/>
            <person name="Romualdi C."/>
            <person name="Bartlett D.H."/>
            <person name="Valle G."/>
        </authorList>
    </citation>
    <scope>NUCLEOTIDE SEQUENCE [LARGE SCALE GENOMIC DNA]</scope>
    <source>
        <strain evidence="4">ATCC BAA-1253 / SS9</strain>
    </source>
</reference>
<name>Q6LQ55_PHOPR</name>
<evidence type="ECO:0000313" key="3">
    <source>
        <dbReference type="EMBL" id="CAG20571.1"/>
    </source>
</evidence>